<dbReference type="InParanoid" id="A0A1X2HH50"/>
<sequence length="147" mass="16685">MVFCCFRPSTCPFCHVSATNGFPIVHEDDDLIAFHDRSPGAAMHLLVIPRQHIKNVKALDASHGDLLEKMIDLGRRLLKDHGFDPDDPSVSRLGFHIPPFNSIDHLHLHVLGLPFKNAFRTLKYSPNWWYTHAASVLHHLRQGLDPV</sequence>
<protein>
    <submittedName>
        <fullName evidence="7">HIT-like domain-containing protein</fullName>
    </submittedName>
</protein>
<evidence type="ECO:0000259" key="6">
    <source>
        <dbReference type="PROSITE" id="PS51084"/>
    </source>
</evidence>
<dbReference type="Gene3D" id="3.30.428.10">
    <property type="entry name" value="HIT-like"/>
    <property type="match status" value="1"/>
</dbReference>
<proteinExistence type="predicted"/>
<dbReference type="GO" id="GO:0016787">
    <property type="term" value="F:hydrolase activity"/>
    <property type="evidence" value="ECO:0007669"/>
    <property type="project" value="UniProtKB-KW"/>
</dbReference>
<dbReference type="GO" id="GO:0000166">
    <property type="term" value="F:nucleotide binding"/>
    <property type="evidence" value="ECO:0007669"/>
    <property type="project" value="UniProtKB-KW"/>
</dbReference>
<dbReference type="STRING" id="13706.A0A1X2HH50"/>
<dbReference type="EMBL" id="MCGN01000004">
    <property type="protein sequence ID" value="ORY98238.1"/>
    <property type="molecule type" value="Genomic_DNA"/>
</dbReference>
<dbReference type="AlphaFoldDB" id="A0A1X2HH50"/>
<dbReference type="Proteomes" id="UP000242180">
    <property type="component" value="Unassembled WGS sequence"/>
</dbReference>
<evidence type="ECO:0000256" key="5">
    <source>
        <dbReference type="PROSITE-ProRule" id="PRU00464"/>
    </source>
</evidence>
<name>A0A1X2HH50_SYNRA</name>
<reference evidence="7 8" key="1">
    <citation type="submission" date="2016-07" db="EMBL/GenBank/DDBJ databases">
        <title>Pervasive Adenine N6-methylation of Active Genes in Fungi.</title>
        <authorList>
            <consortium name="DOE Joint Genome Institute"/>
            <person name="Mondo S.J."/>
            <person name="Dannebaum R.O."/>
            <person name="Kuo R.C."/>
            <person name="Labutti K."/>
            <person name="Haridas S."/>
            <person name="Kuo A."/>
            <person name="Salamov A."/>
            <person name="Ahrendt S.R."/>
            <person name="Lipzen A."/>
            <person name="Sullivan W."/>
            <person name="Andreopoulos W.B."/>
            <person name="Clum A."/>
            <person name="Lindquist E."/>
            <person name="Daum C."/>
            <person name="Ramamoorthy G.K."/>
            <person name="Gryganskyi A."/>
            <person name="Culley D."/>
            <person name="Magnuson J.K."/>
            <person name="James T.Y."/>
            <person name="O'Malley M.A."/>
            <person name="Stajich J.E."/>
            <person name="Spatafora J.W."/>
            <person name="Visel A."/>
            <person name="Grigoriev I.V."/>
        </authorList>
    </citation>
    <scope>NUCLEOTIDE SEQUENCE [LARGE SCALE GENOMIC DNA]</scope>
    <source>
        <strain evidence="7 8">NRRL 2496</strain>
    </source>
</reference>
<evidence type="ECO:0000256" key="3">
    <source>
        <dbReference type="PIRSR" id="PIRSR601310-1"/>
    </source>
</evidence>
<dbReference type="InterPro" id="IPR001310">
    <property type="entry name" value="Histidine_triad_HIT"/>
</dbReference>
<evidence type="ECO:0000313" key="8">
    <source>
        <dbReference type="Proteomes" id="UP000242180"/>
    </source>
</evidence>
<accession>A0A1X2HH50</accession>
<gene>
    <name evidence="7" type="ORF">BCR43DRAFT_265034</name>
</gene>
<feature type="domain" description="HIT" evidence="6">
    <location>
        <begin position="12"/>
        <end position="120"/>
    </location>
</feature>
<dbReference type="Pfam" id="PF11969">
    <property type="entry name" value="DcpS_C"/>
    <property type="match status" value="1"/>
</dbReference>
<evidence type="ECO:0000256" key="4">
    <source>
        <dbReference type="PIRSR" id="PIRSR601310-3"/>
    </source>
</evidence>
<evidence type="ECO:0000313" key="7">
    <source>
        <dbReference type="EMBL" id="ORY98238.1"/>
    </source>
</evidence>
<dbReference type="SUPFAM" id="SSF54197">
    <property type="entry name" value="HIT-like"/>
    <property type="match status" value="1"/>
</dbReference>
<keyword evidence="8" id="KW-1185">Reference proteome</keyword>
<evidence type="ECO:0000256" key="1">
    <source>
        <dbReference type="ARBA" id="ARBA00022741"/>
    </source>
</evidence>
<dbReference type="OrthoDB" id="1915375at2759"/>
<dbReference type="PANTHER" id="PTHR12486:SF5">
    <property type="entry name" value="ADENOSINE 5'-MONOPHOSPHORAMIDASE HINT3"/>
    <property type="match status" value="1"/>
</dbReference>
<organism evidence="7 8">
    <name type="scientific">Syncephalastrum racemosum</name>
    <name type="common">Filamentous fungus</name>
    <dbReference type="NCBI Taxonomy" id="13706"/>
    <lineage>
        <taxon>Eukaryota</taxon>
        <taxon>Fungi</taxon>
        <taxon>Fungi incertae sedis</taxon>
        <taxon>Mucoromycota</taxon>
        <taxon>Mucoromycotina</taxon>
        <taxon>Mucoromycetes</taxon>
        <taxon>Mucorales</taxon>
        <taxon>Syncephalastraceae</taxon>
        <taxon>Syncephalastrum</taxon>
    </lineage>
</organism>
<keyword evidence="2" id="KW-0378">Hydrolase</keyword>
<dbReference type="PANTHER" id="PTHR12486">
    <property type="entry name" value="APRATAXIN-RELATED"/>
    <property type="match status" value="1"/>
</dbReference>
<keyword evidence="1" id="KW-0547">Nucleotide-binding</keyword>
<dbReference type="InterPro" id="IPR036265">
    <property type="entry name" value="HIT-like_sf"/>
</dbReference>
<feature type="active site" description="Tele-AMP-histidine intermediate" evidence="3">
    <location>
        <position position="107"/>
    </location>
</feature>
<dbReference type="OMA" id="EKKCIFC"/>
<dbReference type="PROSITE" id="PS51084">
    <property type="entry name" value="HIT_2"/>
    <property type="match status" value="1"/>
</dbReference>
<dbReference type="PRINTS" id="PR00332">
    <property type="entry name" value="HISTRIAD"/>
</dbReference>
<feature type="short sequence motif" description="Histidine triad motif" evidence="4 5">
    <location>
        <begin position="105"/>
        <end position="109"/>
    </location>
</feature>
<comment type="caution">
    <text evidence="7">The sequence shown here is derived from an EMBL/GenBank/DDBJ whole genome shotgun (WGS) entry which is preliminary data.</text>
</comment>
<dbReference type="InterPro" id="IPR011146">
    <property type="entry name" value="HIT-like"/>
</dbReference>
<evidence type="ECO:0000256" key="2">
    <source>
        <dbReference type="ARBA" id="ARBA00022801"/>
    </source>
</evidence>